<organism evidence="2 3">
    <name type="scientific">Mycoplasma capricolum subsp. capricolum 14232</name>
    <dbReference type="NCBI Taxonomy" id="1188238"/>
    <lineage>
        <taxon>Bacteria</taxon>
        <taxon>Bacillati</taxon>
        <taxon>Mycoplasmatota</taxon>
        <taxon>Mollicutes</taxon>
        <taxon>Mycoplasmataceae</taxon>
        <taxon>Mycoplasma</taxon>
    </lineage>
</organism>
<dbReference type="EMBL" id="JFDO01000015">
    <property type="protein sequence ID" value="KEZ19323.1"/>
    <property type="molecule type" value="Genomic_DNA"/>
</dbReference>
<proteinExistence type="predicted"/>
<evidence type="ECO:0000313" key="3">
    <source>
        <dbReference type="Proteomes" id="UP000028533"/>
    </source>
</evidence>
<feature type="transmembrane region" description="Helical" evidence="1">
    <location>
        <begin position="118"/>
        <end position="139"/>
    </location>
</feature>
<dbReference type="Proteomes" id="UP000028533">
    <property type="component" value="Unassembled WGS sequence"/>
</dbReference>
<name>A0A084EMY1_MYCCA</name>
<accession>A0A084EMY1</accession>
<keyword evidence="1" id="KW-0472">Membrane</keyword>
<gene>
    <name evidence="2" type="ORF">MCAPa_3570</name>
</gene>
<dbReference type="NCBIfam" id="NF045987">
    <property type="entry name" value="SPE_1075_fam"/>
    <property type="match status" value="1"/>
</dbReference>
<feature type="transmembrane region" description="Helical" evidence="1">
    <location>
        <begin position="20"/>
        <end position="41"/>
    </location>
</feature>
<dbReference type="RefSeq" id="WP_036431684.1">
    <property type="nucleotide sequence ID" value="NZ_JFDO01000015.1"/>
</dbReference>
<evidence type="ECO:0000313" key="2">
    <source>
        <dbReference type="EMBL" id="KEZ19323.1"/>
    </source>
</evidence>
<feature type="transmembrane region" description="Helical" evidence="1">
    <location>
        <begin position="84"/>
        <end position="106"/>
    </location>
</feature>
<sequence length="275" mass="31399">MKEYFCNLKTNISKNKKQYLIRLFCLLVGLYIFSLSIALYVPTAVGASHVDFTNFSILALFKDWAKGTDQKEIPGLVSPTNYKLALMSLYGFLLVVSVIFLTVSIIKEYKVTKNKKLWLQLIPLIVFDVLINVGLSYVIDGQILMLDKIGYLNWMFNSSTAYQFRTIFFLIAFILYIAGLTFWIHSGWLLGSYNSINTNFMRLTKLPFNVSRVLMDVLIIIPGVIMFLVNPISWDIKVKFLLNYVNIGTIGFLFLAGPLLAKSLGFINKITKVYQ</sequence>
<keyword evidence="1" id="KW-0812">Transmembrane</keyword>
<feature type="transmembrane region" description="Helical" evidence="1">
    <location>
        <begin position="210"/>
        <end position="229"/>
    </location>
</feature>
<reference evidence="2 3" key="1">
    <citation type="submission" date="2014-02" db="EMBL/GenBank/DDBJ databases">
        <title>Genome sequence of Mycoplasma capricolum subsp. capricolum strain 14232.</title>
        <authorList>
            <person name="Sirand-Pugnet P."/>
            <person name="Breton M."/>
            <person name="Dordet-Frisoni E."/>
            <person name="Baranowski E."/>
            <person name="Barre A."/>
            <person name="Couture C."/>
            <person name="Dupuy V."/>
            <person name="Gaurivaud P."/>
            <person name="Jacob D."/>
            <person name="Lemaitre C."/>
            <person name="Manso-Silvan L."/>
            <person name="Nikolski M."/>
            <person name="Nouvel L.-X."/>
            <person name="Poumarat F."/>
            <person name="Tardy F."/>
            <person name="Thebault P."/>
            <person name="Theil S."/>
            <person name="Citti C."/>
            <person name="Thiaucourt F."/>
            <person name="Blanchard A."/>
        </authorList>
    </citation>
    <scope>NUCLEOTIDE SEQUENCE [LARGE SCALE GENOMIC DNA]</scope>
    <source>
        <strain evidence="2 3">14232</strain>
    </source>
</reference>
<keyword evidence="1" id="KW-1133">Transmembrane helix</keyword>
<feature type="transmembrane region" description="Helical" evidence="1">
    <location>
        <begin position="241"/>
        <end position="261"/>
    </location>
</feature>
<feature type="transmembrane region" description="Helical" evidence="1">
    <location>
        <begin position="167"/>
        <end position="190"/>
    </location>
</feature>
<comment type="caution">
    <text evidence="2">The sequence shown here is derived from an EMBL/GenBank/DDBJ whole genome shotgun (WGS) entry which is preliminary data.</text>
</comment>
<protein>
    <submittedName>
        <fullName evidence="2">Uncharacterized protein</fullName>
    </submittedName>
</protein>
<evidence type="ECO:0000256" key="1">
    <source>
        <dbReference type="SAM" id="Phobius"/>
    </source>
</evidence>
<dbReference type="AlphaFoldDB" id="A0A084EMY1"/>